<dbReference type="Gene3D" id="3.40.630.30">
    <property type="match status" value="1"/>
</dbReference>
<feature type="domain" description="N-acetyltransferase" evidence="1">
    <location>
        <begin position="25"/>
        <end position="156"/>
    </location>
</feature>
<evidence type="ECO:0000259" key="1">
    <source>
        <dbReference type="PROSITE" id="PS51186"/>
    </source>
</evidence>
<dbReference type="Pfam" id="PF13508">
    <property type="entry name" value="Acetyltransf_7"/>
    <property type="match status" value="1"/>
</dbReference>
<dbReference type="InterPro" id="IPR000182">
    <property type="entry name" value="GNAT_dom"/>
</dbReference>
<protein>
    <submittedName>
        <fullName evidence="2">GNAT family N-acetyltransferase</fullName>
    </submittedName>
</protein>
<dbReference type="EMBL" id="CP142433">
    <property type="protein sequence ID" value="XBC46662.1"/>
    <property type="molecule type" value="Genomic_DNA"/>
</dbReference>
<dbReference type="PROSITE" id="PS51186">
    <property type="entry name" value="GNAT"/>
    <property type="match status" value="1"/>
</dbReference>
<reference evidence="2" key="1">
    <citation type="submission" date="2023-12" db="EMBL/GenBank/DDBJ databases">
        <title>Dolosigranulum savutii sp. nov. isolated from human upper respiratory samples collected in Botswana.</title>
        <authorList>
            <person name="Kelly M.S."/>
        </authorList>
    </citation>
    <scope>NUCLEOTIDE SEQUENCE</scope>
    <source>
        <strain evidence="2">MSK433</strain>
    </source>
</reference>
<dbReference type="AlphaFoldDB" id="A0AB74TJ24"/>
<evidence type="ECO:0000313" key="2">
    <source>
        <dbReference type="EMBL" id="XBC46662.1"/>
    </source>
</evidence>
<proteinExistence type="predicted"/>
<accession>A0AB74TJ24</accession>
<organism evidence="2">
    <name type="scientific">Dolosigranulum savutiense</name>
    <dbReference type="NCBI Taxonomy" id="3110288"/>
    <lineage>
        <taxon>Bacteria</taxon>
        <taxon>Bacillati</taxon>
        <taxon>Bacillota</taxon>
        <taxon>Bacilli</taxon>
        <taxon>Lactobacillales</taxon>
        <taxon>Carnobacteriaceae</taxon>
        <taxon>Dolosigranulum</taxon>
    </lineage>
</organism>
<name>A0AB74TJ24_9LACT</name>
<dbReference type="GO" id="GO:0016747">
    <property type="term" value="F:acyltransferase activity, transferring groups other than amino-acyl groups"/>
    <property type="evidence" value="ECO:0007669"/>
    <property type="project" value="InterPro"/>
</dbReference>
<dbReference type="RefSeq" id="WP_347300885.1">
    <property type="nucleotide sequence ID" value="NZ_CP142433.1"/>
</dbReference>
<dbReference type="SUPFAM" id="SSF55729">
    <property type="entry name" value="Acyl-CoA N-acyltransferases (Nat)"/>
    <property type="match status" value="1"/>
</dbReference>
<dbReference type="InterPro" id="IPR016181">
    <property type="entry name" value="Acyl_CoA_acyltransferase"/>
</dbReference>
<dbReference type="CDD" id="cd04301">
    <property type="entry name" value="NAT_SF"/>
    <property type="match status" value="1"/>
</dbReference>
<sequence>MDLLVNLYSPEFIEALAMLDESNNVKIVRMLSCRKQQLLDYICEHFSQNWASEVESGFGMPNPTVFVAIQAGEIVGFVAYNVTAHGFFGPLGVSKSARGQGIGQALTVRALQALKQDGYPYGIIGGAEEAAEFYHQFLPIEPIVSSHEHSIYDRQI</sequence>
<gene>
    <name evidence="2" type="ORF">VUQ08_03390</name>
</gene>